<dbReference type="InterPro" id="IPR011990">
    <property type="entry name" value="TPR-like_helical_dom_sf"/>
</dbReference>
<evidence type="ECO:0000313" key="2">
    <source>
        <dbReference type="EMBL" id="MBO8453863.1"/>
    </source>
</evidence>
<organism evidence="2 3">
    <name type="scientific">Candidatus Cryptobacteroides gallistercoris</name>
    <dbReference type="NCBI Taxonomy" id="2840765"/>
    <lineage>
        <taxon>Bacteria</taxon>
        <taxon>Pseudomonadati</taxon>
        <taxon>Bacteroidota</taxon>
        <taxon>Bacteroidia</taxon>
        <taxon>Bacteroidales</taxon>
        <taxon>Candidatus Cryptobacteroides</taxon>
    </lineage>
</organism>
<name>A0A940IGC8_9BACT</name>
<dbReference type="InterPro" id="IPR024302">
    <property type="entry name" value="SusD-like"/>
</dbReference>
<dbReference type="Gene3D" id="1.25.40.390">
    <property type="match status" value="1"/>
</dbReference>
<proteinExistence type="predicted"/>
<gene>
    <name evidence="2" type="ORF">IAC07_03955</name>
</gene>
<feature type="chain" id="PRO_5037565968" evidence="1">
    <location>
        <begin position="25"/>
        <end position="534"/>
    </location>
</feature>
<accession>A0A940IGC8</accession>
<dbReference type="EMBL" id="JADIMJ010000063">
    <property type="protein sequence ID" value="MBO8453863.1"/>
    <property type="molecule type" value="Genomic_DNA"/>
</dbReference>
<feature type="signal peptide" evidence="1">
    <location>
        <begin position="1"/>
        <end position="24"/>
    </location>
</feature>
<evidence type="ECO:0000313" key="3">
    <source>
        <dbReference type="Proteomes" id="UP000771749"/>
    </source>
</evidence>
<keyword evidence="1" id="KW-0732">Signal</keyword>
<evidence type="ECO:0000256" key="1">
    <source>
        <dbReference type="SAM" id="SignalP"/>
    </source>
</evidence>
<dbReference type="SUPFAM" id="SSF48452">
    <property type="entry name" value="TPR-like"/>
    <property type="match status" value="1"/>
</dbReference>
<comment type="caution">
    <text evidence="2">The sequence shown here is derived from an EMBL/GenBank/DDBJ whole genome shotgun (WGS) entry which is preliminary data.</text>
</comment>
<sequence>MKKIIYKSLVCAGALSLLTLPSCNYEEINTNPYEMTEEMGAMDGITMGASVTTMQRFVFPVGTQADGTDMINQYQVAYALSADGWSGYIAEDNNWQSGNNNLTYYLYDDWVSATYRNSYTELLSPWKKIKQESEKVGDDATFSLAQILKISAWHKTLETFGPIPYIHAGDMALVIPFDSEEEVYKAMFNDLKAAVEALTPLAESGGTVAASYDAVYAGDARKWVKYANSLMLRLAMRLRYVDESLSYQWVAEALNNGIGVMTEASDAAQMSTGAGYVFVNNIAYLASNYGEARACTSVYAYLNGYNDPRLSAYIQPSAHANALTGYDGNKYAPVPPGTAATADTYQDYSLPNLTSSSPTYWMKASEVYFLRAEAALFWPEFGSADNLYRQGVEMSFQENGVSADVDAYLTSGLAPQAVSINGYSAPQPTTATAEFTGSTEQKLEKIMIQKWISMYPNGQEAWTEWRRTGYPKLNPVQTNRGTGAGISSEDGIRRMVYPISFSQSAEDAANYAEAVGKLRGGVDAATTRLWWDCR</sequence>
<keyword evidence="2" id="KW-0449">Lipoprotein</keyword>
<reference evidence="2" key="2">
    <citation type="journal article" date="2021" name="PeerJ">
        <title>Extensive microbial diversity within the chicken gut microbiome revealed by metagenomics and culture.</title>
        <authorList>
            <person name="Gilroy R."/>
            <person name="Ravi A."/>
            <person name="Getino M."/>
            <person name="Pursley I."/>
            <person name="Horton D.L."/>
            <person name="Alikhan N.F."/>
            <person name="Baker D."/>
            <person name="Gharbi K."/>
            <person name="Hall N."/>
            <person name="Watson M."/>
            <person name="Adriaenssens E.M."/>
            <person name="Foster-Nyarko E."/>
            <person name="Jarju S."/>
            <person name="Secka A."/>
            <person name="Antonio M."/>
            <person name="Oren A."/>
            <person name="Chaudhuri R.R."/>
            <person name="La Ragione R."/>
            <person name="Hildebrand F."/>
            <person name="Pallen M.J."/>
        </authorList>
    </citation>
    <scope>NUCLEOTIDE SEQUENCE</scope>
    <source>
        <strain evidence="2">F1-3629</strain>
    </source>
</reference>
<reference evidence="2" key="1">
    <citation type="submission" date="2020-10" db="EMBL/GenBank/DDBJ databases">
        <authorList>
            <person name="Gilroy R."/>
        </authorList>
    </citation>
    <scope>NUCLEOTIDE SEQUENCE</scope>
    <source>
        <strain evidence="2">F1-3629</strain>
    </source>
</reference>
<dbReference type="AlphaFoldDB" id="A0A940IGC8"/>
<dbReference type="Proteomes" id="UP000771749">
    <property type="component" value="Unassembled WGS sequence"/>
</dbReference>
<protein>
    <submittedName>
        <fullName evidence="2">SusD/RagB family nutrient-binding outer membrane lipoprotein</fullName>
    </submittedName>
</protein>
<dbReference type="Pfam" id="PF12741">
    <property type="entry name" value="SusD-like"/>
    <property type="match status" value="1"/>
</dbReference>